<dbReference type="Pfam" id="PF20431">
    <property type="entry name" value="E_motif"/>
    <property type="match status" value="1"/>
</dbReference>
<dbReference type="SUPFAM" id="SSF81901">
    <property type="entry name" value="HCP-like"/>
    <property type="match status" value="1"/>
</dbReference>
<evidence type="ECO:0000256" key="6">
    <source>
        <dbReference type="PROSITE-ProRule" id="PRU00708"/>
    </source>
</evidence>
<keyword evidence="5" id="KW-0809">Transit peptide</keyword>
<name>A0AAD4XQ68_9MAGN</name>
<evidence type="ECO:0000256" key="3">
    <source>
        <dbReference type="ARBA" id="ARBA00022640"/>
    </source>
</evidence>
<dbReference type="FunFam" id="1.25.40.10:FF:000366">
    <property type="entry name" value="Pentatricopeptide (PPR) repeat-containing protein"/>
    <property type="match status" value="1"/>
</dbReference>
<dbReference type="FunFam" id="1.25.40.10:FF:000144">
    <property type="entry name" value="Pentatricopeptide repeat-containing protein, mitochondrial"/>
    <property type="match status" value="1"/>
</dbReference>
<dbReference type="GO" id="GO:0009507">
    <property type="term" value="C:chloroplast"/>
    <property type="evidence" value="ECO:0007669"/>
    <property type="project" value="UniProtKB-SubCell"/>
</dbReference>
<feature type="domain" description="DYW" evidence="7">
    <location>
        <begin position="866"/>
        <end position="958"/>
    </location>
</feature>
<dbReference type="InterPro" id="IPR032867">
    <property type="entry name" value="DYW_dom"/>
</dbReference>
<keyword evidence="9" id="KW-1185">Reference proteome</keyword>
<dbReference type="GO" id="GO:0008270">
    <property type="term" value="F:zinc ion binding"/>
    <property type="evidence" value="ECO:0007669"/>
    <property type="project" value="InterPro"/>
</dbReference>
<dbReference type="InterPro" id="IPR046849">
    <property type="entry name" value="E2_motif"/>
</dbReference>
<evidence type="ECO:0000256" key="1">
    <source>
        <dbReference type="ARBA" id="ARBA00004229"/>
    </source>
</evidence>
<comment type="caution">
    <text evidence="8">The sequence shown here is derived from an EMBL/GenBank/DDBJ whole genome shotgun (WGS) entry which is preliminary data.</text>
</comment>
<evidence type="ECO:0000313" key="8">
    <source>
        <dbReference type="EMBL" id="KAI3937309.1"/>
    </source>
</evidence>
<feature type="repeat" description="PPR" evidence="6">
    <location>
        <begin position="348"/>
        <end position="382"/>
    </location>
</feature>
<feature type="repeat" description="PPR" evidence="6">
    <location>
        <begin position="650"/>
        <end position="684"/>
    </location>
</feature>
<dbReference type="PROSITE" id="PS51375">
    <property type="entry name" value="PPR"/>
    <property type="match status" value="7"/>
</dbReference>
<dbReference type="InterPro" id="IPR046848">
    <property type="entry name" value="E_motif"/>
</dbReference>
<organism evidence="8 9">
    <name type="scientific">Papaver atlanticum</name>
    <dbReference type="NCBI Taxonomy" id="357466"/>
    <lineage>
        <taxon>Eukaryota</taxon>
        <taxon>Viridiplantae</taxon>
        <taxon>Streptophyta</taxon>
        <taxon>Embryophyta</taxon>
        <taxon>Tracheophyta</taxon>
        <taxon>Spermatophyta</taxon>
        <taxon>Magnoliopsida</taxon>
        <taxon>Ranunculales</taxon>
        <taxon>Papaveraceae</taxon>
        <taxon>Papaveroideae</taxon>
        <taxon>Papaver</taxon>
    </lineage>
</organism>
<dbReference type="Gene3D" id="1.25.40.10">
    <property type="entry name" value="Tetratricopeptide repeat domain"/>
    <property type="match status" value="6"/>
</dbReference>
<dbReference type="Pfam" id="PF01535">
    <property type="entry name" value="PPR"/>
    <property type="match status" value="8"/>
</dbReference>
<feature type="repeat" description="PPR" evidence="6">
    <location>
        <begin position="317"/>
        <end position="347"/>
    </location>
</feature>
<protein>
    <recommendedName>
        <fullName evidence="7">DYW domain-containing protein</fullName>
    </recommendedName>
</protein>
<dbReference type="AlphaFoldDB" id="A0AAD4XQ68"/>
<dbReference type="NCBIfam" id="TIGR00756">
    <property type="entry name" value="PPR"/>
    <property type="match status" value="7"/>
</dbReference>
<dbReference type="Pfam" id="PF20430">
    <property type="entry name" value="Eplus_motif"/>
    <property type="match status" value="1"/>
</dbReference>
<dbReference type="Pfam" id="PF13041">
    <property type="entry name" value="PPR_2"/>
    <property type="match status" value="4"/>
</dbReference>
<keyword evidence="3" id="KW-0934">Plastid</keyword>
<comment type="subcellular location">
    <subcellularLocation>
        <location evidence="1">Plastid</location>
        <location evidence="1">Chloroplast</location>
    </subcellularLocation>
</comment>
<dbReference type="PANTHER" id="PTHR47926:SF377">
    <property type="entry name" value="OS04G0469400 PROTEIN"/>
    <property type="match status" value="1"/>
</dbReference>
<dbReference type="FunFam" id="1.25.40.10:FF:000341">
    <property type="entry name" value="Pentatricopeptide repeat-containing protein chloroplastic"/>
    <property type="match status" value="1"/>
</dbReference>
<dbReference type="Proteomes" id="UP001202328">
    <property type="component" value="Unassembled WGS sequence"/>
</dbReference>
<proteinExistence type="predicted"/>
<evidence type="ECO:0000256" key="4">
    <source>
        <dbReference type="ARBA" id="ARBA00022737"/>
    </source>
</evidence>
<evidence type="ECO:0000256" key="5">
    <source>
        <dbReference type="ARBA" id="ARBA00022946"/>
    </source>
</evidence>
<dbReference type="InterPro" id="IPR011990">
    <property type="entry name" value="TPR-like_helical_dom_sf"/>
</dbReference>
<dbReference type="PANTHER" id="PTHR47926">
    <property type="entry name" value="PENTATRICOPEPTIDE REPEAT-CONTAINING PROTEIN"/>
    <property type="match status" value="1"/>
</dbReference>
<dbReference type="EMBL" id="JAJJMB010005785">
    <property type="protein sequence ID" value="KAI3937309.1"/>
    <property type="molecule type" value="Genomic_DNA"/>
</dbReference>
<dbReference type="FunFam" id="1.25.40.10:FF:000395">
    <property type="entry name" value="Pentatricopeptide repeat-containing protein chloroplastic"/>
    <property type="match status" value="1"/>
</dbReference>
<dbReference type="GO" id="GO:0009451">
    <property type="term" value="P:RNA modification"/>
    <property type="evidence" value="ECO:0007669"/>
    <property type="project" value="InterPro"/>
</dbReference>
<dbReference type="FunFam" id="1.25.40.10:FF:000073">
    <property type="entry name" value="Pentatricopeptide repeat-containing protein chloroplastic"/>
    <property type="match status" value="2"/>
</dbReference>
<gene>
    <name evidence="8" type="ORF">MKW98_001880</name>
</gene>
<dbReference type="Pfam" id="PF14432">
    <property type="entry name" value="DYW_deaminase"/>
    <property type="match status" value="1"/>
</dbReference>
<feature type="repeat" description="PPR" evidence="6">
    <location>
        <begin position="449"/>
        <end position="483"/>
    </location>
</feature>
<accession>A0AAD4XQ68</accession>
<evidence type="ECO:0000256" key="2">
    <source>
        <dbReference type="ARBA" id="ARBA00022528"/>
    </source>
</evidence>
<dbReference type="GO" id="GO:0003723">
    <property type="term" value="F:RNA binding"/>
    <property type="evidence" value="ECO:0007669"/>
    <property type="project" value="InterPro"/>
</dbReference>
<evidence type="ECO:0000313" key="9">
    <source>
        <dbReference type="Proteomes" id="UP001202328"/>
    </source>
</evidence>
<evidence type="ECO:0000259" key="7">
    <source>
        <dbReference type="Pfam" id="PF14432"/>
    </source>
</evidence>
<sequence>MAMAVQLCTFQCSSTLKPHRIIPKTQNKNPLKIPRLSQTPFKFNTSTLKEICKRGNLEEAFLELHNFITSQNPPQLPPDEAYSSVLDLCAAKKALLQGQQIHAHIITSNTDTDSVFLSTKLVFMYGKCGSLSDAKNLFDDMPDRTIFTWNAMIGAYVSNGEPSGALELYREMRLLDISLDACTFPSVLKACGLMKDLNYGAEIHGLAIKCGFISVIFVANSLVGMYAKCNEFDRAAQLFDRVIEKGDVVSWNSIISAYSNNGQVSEALRFFKRMQDSGVAKNSFTVVAALQACAKPSFSKFGMEIHAALLRSDRELDVIEINALVIMYSRCGRTDEALQVFHKMDEKDNISWNSMLSTFVQNDLYKEAVAFFHEMQEAGHKTDLVSTVSILSALGRLGNLRNGMEVHGYAIKHGLDSDLKVGNSLIHMYAKCCCIHYMTQVYDEMPNKDLISWTSMIAGYAQNHCYLEALELFREVQMKGIKVDSMIIGSVLLACGGTKCISSVKQIHANILRLNLFDHVLENTIVDVYGECGNTEYASLIFSRIGNKDVVSWTSLISSYVRNGMENEALEVFYKMVETGVKPDLVSLLSILSASASLSASGKGKEIHGFLIRKGFPMDGSVVSSLVDMYARCGNLENSFKVFNLVEHQDLILWTSMINASGMHGQGKEAINIFNRMLGRGLKPDHVTFLALLYACSHSGLVEEGRRYFDLMSNSYQLEPWPDHYGCVVDLLGRANRLDEAYSFMKNMPMEPTATIWCSLLGACRVHSNKKLGEIAVKKLLELDPENPGNYVLASNTFASTGRWEAVDEMRNMMRTKGLRKDPACSWIEIKNMVHTFMVRDVSHPKTEEIYSKLDEITERLKREGGYVPETKYVLHDIQEDEKIKLLYGHSERLATAFGLIQTSPGTPIRITKNLRVCGDCHVFTKLVSKIFERVIIVRDGNRFHRFQNGVCSCKDFW</sequence>
<dbReference type="InterPro" id="IPR046960">
    <property type="entry name" value="PPR_At4g14850-like_plant"/>
</dbReference>
<dbReference type="InterPro" id="IPR002885">
    <property type="entry name" value="PPR_rpt"/>
</dbReference>
<keyword evidence="4" id="KW-0677">Repeat</keyword>
<feature type="repeat" description="PPR" evidence="6">
    <location>
        <begin position="145"/>
        <end position="179"/>
    </location>
</feature>
<feature type="repeat" description="PPR" evidence="6">
    <location>
        <begin position="247"/>
        <end position="281"/>
    </location>
</feature>
<keyword evidence="2" id="KW-0150">Chloroplast</keyword>
<feature type="repeat" description="PPR" evidence="6">
    <location>
        <begin position="549"/>
        <end position="583"/>
    </location>
</feature>
<reference evidence="8" key="1">
    <citation type="submission" date="2022-04" db="EMBL/GenBank/DDBJ databases">
        <title>A functionally conserved STORR gene fusion in Papaver species that diverged 16.8 million years ago.</title>
        <authorList>
            <person name="Catania T."/>
        </authorList>
    </citation>
    <scope>NUCLEOTIDE SEQUENCE</scope>
    <source>
        <strain evidence="8">S-188037</strain>
    </source>
</reference>